<proteinExistence type="predicted"/>
<organism evidence="2 3">
    <name type="scientific">Pseudomonas flexibilis</name>
    <dbReference type="NCBI Taxonomy" id="706570"/>
    <lineage>
        <taxon>Bacteria</taxon>
        <taxon>Pseudomonadati</taxon>
        <taxon>Pseudomonadota</taxon>
        <taxon>Gammaproteobacteria</taxon>
        <taxon>Pseudomonadales</taxon>
        <taxon>Pseudomonadaceae</taxon>
        <taxon>Pseudomonas</taxon>
    </lineage>
</organism>
<evidence type="ECO:0000256" key="1">
    <source>
        <dbReference type="SAM" id="SignalP"/>
    </source>
</evidence>
<comment type="caution">
    <text evidence="2">The sequence shown here is derived from an EMBL/GenBank/DDBJ whole genome shotgun (WGS) entry which is preliminary data.</text>
</comment>
<feature type="signal peptide" evidence="1">
    <location>
        <begin position="1"/>
        <end position="20"/>
    </location>
</feature>
<sequence>MKRIAAIVLLGLVMAGPLQATRSDRVDTLITEARTALSAGDYQGALGSLLDAESTLGFANPVILHLRITAQQMPLEAGNYRYLDLREQRGNCAIYMHEFGVNHPADAISPDISRICATLKSYPREALEVVRANLEARRYTAALDDLAALEKFGGAWSEPQALLKIRALEQALAVERNPERKQALRREVDDYLERVSAGQDQPLPADLAYVRALAGGD</sequence>
<dbReference type="Proteomes" id="UP000030980">
    <property type="component" value="Unassembled WGS sequence"/>
</dbReference>
<name>A0A0B3BYU2_9PSED</name>
<gene>
    <name evidence="2" type="ORF">PT85_07425</name>
</gene>
<feature type="chain" id="PRO_5002082525" evidence="1">
    <location>
        <begin position="21"/>
        <end position="217"/>
    </location>
</feature>
<keyword evidence="1" id="KW-0732">Signal</keyword>
<evidence type="ECO:0000313" key="2">
    <source>
        <dbReference type="EMBL" id="KHO65859.1"/>
    </source>
</evidence>
<dbReference type="AlphaFoldDB" id="A0A0B3BYU2"/>
<dbReference type="RefSeq" id="WP_027589703.1">
    <property type="nucleotide sequence ID" value="NZ_FMUP01000001.1"/>
</dbReference>
<protein>
    <submittedName>
        <fullName evidence="2">Uncharacterized protein</fullName>
    </submittedName>
</protein>
<keyword evidence="3" id="KW-1185">Reference proteome</keyword>
<reference evidence="2 3" key="1">
    <citation type="submission" date="2014-11" db="EMBL/GenBank/DDBJ databases">
        <title>Genome sequence of Pseudomonas tuomuerensis JCM 14085.</title>
        <authorList>
            <person name="Shin S.-K."/>
            <person name="Yi H."/>
        </authorList>
    </citation>
    <scope>NUCLEOTIDE SEQUENCE [LARGE SCALE GENOMIC DNA]</scope>
    <source>
        <strain evidence="2 3">JCM 14085</strain>
    </source>
</reference>
<accession>A0A0B3BYU2</accession>
<dbReference type="EMBL" id="JTAK01000002">
    <property type="protein sequence ID" value="KHO65859.1"/>
    <property type="molecule type" value="Genomic_DNA"/>
</dbReference>
<evidence type="ECO:0000313" key="3">
    <source>
        <dbReference type="Proteomes" id="UP000030980"/>
    </source>
</evidence>